<accession>A0ABS5PPV6</accession>
<reference evidence="3 4" key="1">
    <citation type="submission" date="2021-05" db="EMBL/GenBank/DDBJ databases">
        <title>Fusibacter ferrireducens sp. nov., an anaerobic, sulfur- and Fe-reducing bacterium isolated from the mangrove sediment.</title>
        <authorList>
            <person name="Qiu D."/>
        </authorList>
    </citation>
    <scope>NUCLEOTIDE SEQUENCE [LARGE SCALE GENOMIC DNA]</scope>
    <source>
        <strain evidence="3 4">DSM 12116</strain>
    </source>
</reference>
<name>A0ABS5PPV6_9FIRM</name>
<dbReference type="Pfam" id="PF01712">
    <property type="entry name" value="dNK"/>
    <property type="match status" value="1"/>
</dbReference>
<dbReference type="InterPro" id="IPR031314">
    <property type="entry name" value="DNK_dom"/>
</dbReference>
<evidence type="ECO:0000256" key="1">
    <source>
        <dbReference type="ARBA" id="ARBA00007420"/>
    </source>
</evidence>
<dbReference type="EMBL" id="JAHBCL010000012">
    <property type="protein sequence ID" value="MBS7526621.1"/>
    <property type="molecule type" value="Genomic_DNA"/>
</dbReference>
<evidence type="ECO:0000313" key="4">
    <source>
        <dbReference type="Proteomes" id="UP000746471"/>
    </source>
</evidence>
<dbReference type="CDD" id="cd01673">
    <property type="entry name" value="dNK"/>
    <property type="match status" value="1"/>
</dbReference>
<gene>
    <name evidence="3" type="ORF">KHM83_08030</name>
</gene>
<dbReference type="Proteomes" id="UP000746471">
    <property type="component" value="Unassembled WGS sequence"/>
</dbReference>
<dbReference type="PIRSF" id="PIRSF000705">
    <property type="entry name" value="DNK"/>
    <property type="match status" value="1"/>
</dbReference>
<keyword evidence="3" id="KW-0808">Transferase</keyword>
<dbReference type="InterPro" id="IPR050566">
    <property type="entry name" value="Deoxyribonucleoside_kinase"/>
</dbReference>
<keyword evidence="4" id="KW-1185">Reference proteome</keyword>
<evidence type="ECO:0000313" key="3">
    <source>
        <dbReference type="EMBL" id="MBS7526621.1"/>
    </source>
</evidence>
<feature type="domain" description="Deoxynucleoside kinase" evidence="2">
    <location>
        <begin position="23"/>
        <end position="222"/>
    </location>
</feature>
<dbReference type="InterPro" id="IPR027417">
    <property type="entry name" value="P-loop_NTPase"/>
</dbReference>
<keyword evidence="3" id="KW-0418">Kinase</keyword>
<sequence length="235" mass="27176">MNRFSSAMINHYKEQGSEHNMAIVIDGIIGAGKSSIGHYLSEALGMPLYQELKSDGDDSLAQRMLDRFYEAPERWSAIIQIMFLNDRFKDIMRIEAEGSRAILDRSIYGDELFARTIYDRGQMTADEFAIYQAVLKQMLTFIRVPDLLIYIDVSVDTALHRIAKRNRSTEGDLIPRDYMEDLRAHYEHWFEQYNLSPKIRVDLNESAFDESGQIKEAFSKQILQAVADAGYQRNR</sequence>
<proteinExistence type="inferred from homology"/>
<evidence type="ECO:0000259" key="2">
    <source>
        <dbReference type="Pfam" id="PF01712"/>
    </source>
</evidence>
<dbReference type="SUPFAM" id="SSF52540">
    <property type="entry name" value="P-loop containing nucleoside triphosphate hydrolases"/>
    <property type="match status" value="1"/>
</dbReference>
<organism evidence="3 4">
    <name type="scientific">Fusibacter paucivorans</name>
    <dbReference type="NCBI Taxonomy" id="76009"/>
    <lineage>
        <taxon>Bacteria</taxon>
        <taxon>Bacillati</taxon>
        <taxon>Bacillota</taxon>
        <taxon>Clostridia</taxon>
        <taxon>Eubacteriales</taxon>
        <taxon>Eubacteriales Family XII. Incertae Sedis</taxon>
        <taxon>Fusibacter</taxon>
    </lineage>
</organism>
<dbReference type="GO" id="GO:0016301">
    <property type="term" value="F:kinase activity"/>
    <property type="evidence" value="ECO:0007669"/>
    <property type="project" value="UniProtKB-KW"/>
</dbReference>
<dbReference type="PANTHER" id="PTHR10513">
    <property type="entry name" value="DEOXYNUCLEOSIDE KINASE"/>
    <property type="match status" value="1"/>
</dbReference>
<dbReference type="PANTHER" id="PTHR10513:SF35">
    <property type="entry name" value="DEOXYADENOSINE KINASE"/>
    <property type="match status" value="1"/>
</dbReference>
<comment type="caution">
    <text evidence="3">The sequence shown here is derived from an EMBL/GenBank/DDBJ whole genome shotgun (WGS) entry which is preliminary data.</text>
</comment>
<dbReference type="Gene3D" id="3.40.50.300">
    <property type="entry name" value="P-loop containing nucleotide triphosphate hydrolases"/>
    <property type="match status" value="1"/>
</dbReference>
<dbReference type="RefSeq" id="WP_213236484.1">
    <property type="nucleotide sequence ID" value="NZ_JAHBCL010000012.1"/>
</dbReference>
<protein>
    <submittedName>
        <fullName evidence="3">Deoxynucleoside kinase</fullName>
    </submittedName>
</protein>
<comment type="similarity">
    <text evidence="1">Belongs to the DCK/DGK family.</text>
</comment>
<dbReference type="InterPro" id="IPR002624">
    <property type="entry name" value="DCK/DGK"/>
</dbReference>